<evidence type="ECO:0000313" key="1">
    <source>
        <dbReference type="EMBL" id="AWM40377.1"/>
    </source>
</evidence>
<sequence>MGVWRGSSPRVAVGRGRRRVGTRWCGSVVLRVWPAGGWRGSSPPGAVGAGLRWAGTRRVGRWCSARPRRWAGFRGCAARGVSPGTAEACEPNPALHLTPPADL</sequence>
<accession>A0A2Z3HA17</accession>
<organism evidence="1 2">
    <name type="scientific">Gemmata obscuriglobus</name>
    <dbReference type="NCBI Taxonomy" id="114"/>
    <lineage>
        <taxon>Bacteria</taxon>
        <taxon>Pseudomonadati</taxon>
        <taxon>Planctomycetota</taxon>
        <taxon>Planctomycetia</taxon>
        <taxon>Gemmatales</taxon>
        <taxon>Gemmataceae</taxon>
        <taxon>Gemmata</taxon>
    </lineage>
</organism>
<dbReference type="EMBL" id="CP025958">
    <property type="protein sequence ID" value="AWM40377.1"/>
    <property type="molecule type" value="Genomic_DNA"/>
</dbReference>
<gene>
    <name evidence="1" type="ORF">C1280_27550</name>
</gene>
<keyword evidence="2" id="KW-1185">Reference proteome</keyword>
<evidence type="ECO:0000313" key="2">
    <source>
        <dbReference type="Proteomes" id="UP000245802"/>
    </source>
</evidence>
<proteinExistence type="predicted"/>
<dbReference type="KEGG" id="gog:C1280_27550"/>
<reference evidence="1 2" key="1">
    <citation type="submission" date="2018-01" db="EMBL/GenBank/DDBJ databases">
        <title>G. obscuriglobus.</title>
        <authorList>
            <person name="Franke J."/>
            <person name="Blomberg W."/>
            <person name="Selmecki A."/>
        </authorList>
    </citation>
    <scope>NUCLEOTIDE SEQUENCE [LARGE SCALE GENOMIC DNA]</scope>
    <source>
        <strain evidence="1 2">DSM 5831</strain>
    </source>
</reference>
<dbReference type="AlphaFoldDB" id="A0A2Z3HA17"/>
<protein>
    <submittedName>
        <fullName evidence="1">Uncharacterized protein</fullName>
    </submittedName>
</protein>
<dbReference type="Proteomes" id="UP000245802">
    <property type="component" value="Chromosome"/>
</dbReference>
<name>A0A2Z3HA17_9BACT</name>